<dbReference type="Pfam" id="PF00226">
    <property type="entry name" value="DnaJ"/>
    <property type="match status" value="1"/>
</dbReference>
<dbReference type="SMART" id="SM00271">
    <property type="entry name" value="DnaJ"/>
    <property type="match status" value="1"/>
</dbReference>
<dbReference type="OrthoDB" id="9779889at2"/>
<keyword evidence="1" id="KW-0963">Cytoplasm</keyword>
<dbReference type="PANTHER" id="PTHR24074">
    <property type="entry name" value="CO-CHAPERONE PROTEIN DJLA"/>
    <property type="match status" value="1"/>
</dbReference>
<evidence type="ECO:0000313" key="5">
    <source>
        <dbReference type="EMBL" id="STX28183.1"/>
    </source>
</evidence>
<dbReference type="InterPro" id="IPR050817">
    <property type="entry name" value="DjlA_DnaK_co-chaperone"/>
</dbReference>
<feature type="region of interest" description="Disordered" evidence="3">
    <location>
        <begin position="64"/>
        <end position="110"/>
    </location>
</feature>
<feature type="compositionally biased region" description="Polar residues" evidence="3">
    <location>
        <begin position="76"/>
        <end position="91"/>
    </location>
</feature>
<feature type="compositionally biased region" description="Basic and acidic residues" evidence="3">
    <location>
        <begin position="64"/>
        <end position="75"/>
    </location>
</feature>
<name>A0A378HZL9_9GAMM</name>
<feature type="domain" description="J" evidence="4">
    <location>
        <begin position="4"/>
        <end position="70"/>
    </location>
</feature>
<organism evidence="5 6">
    <name type="scientific">Legionella beliardensis</name>
    <dbReference type="NCBI Taxonomy" id="91822"/>
    <lineage>
        <taxon>Bacteria</taxon>
        <taxon>Pseudomonadati</taxon>
        <taxon>Pseudomonadota</taxon>
        <taxon>Gammaproteobacteria</taxon>
        <taxon>Legionellales</taxon>
        <taxon>Legionellaceae</taxon>
        <taxon>Legionella</taxon>
    </lineage>
</organism>
<dbReference type="InterPro" id="IPR001623">
    <property type="entry name" value="DnaJ_domain"/>
</dbReference>
<dbReference type="Gene3D" id="1.10.287.110">
    <property type="entry name" value="DnaJ domain"/>
    <property type="match status" value="1"/>
</dbReference>
<keyword evidence="6" id="KW-1185">Reference proteome</keyword>
<dbReference type="RefSeq" id="WP_115301950.1">
    <property type="nucleotide sequence ID" value="NZ_CAAAHO010000001.1"/>
</dbReference>
<evidence type="ECO:0000256" key="2">
    <source>
        <dbReference type="ARBA" id="ARBA00023186"/>
    </source>
</evidence>
<evidence type="ECO:0000259" key="4">
    <source>
        <dbReference type="PROSITE" id="PS50076"/>
    </source>
</evidence>
<dbReference type="Proteomes" id="UP000254968">
    <property type="component" value="Unassembled WGS sequence"/>
</dbReference>
<dbReference type="InterPro" id="IPR036869">
    <property type="entry name" value="J_dom_sf"/>
</dbReference>
<keyword evidence="2" id="KW-0143">Chaperone</keyword>
<dbReference type="EMBL" id="UGNV01000001">
    <property type="protein sequence ID" value="STX28183.1"/>
    <property type="molecule type" value="Genomic_DNA"/>
</dbReference>
<dbReference type="AlphaFoldDB" id="A0A378HZL9"/>
<feature type="compositionally biased region" description="Basic and acidic residues" evidence="3">
    <location>
        <begin position="101"/>
        <end position="110"/>
    </location>
</feature>
<proteinExistence type="predicted"/>
<evidence type="ECO:0000313" key="6">
    <source>
        <dbReference type="Proteomes" id="UP000254968"/>
    </source>
</evidence>
<dbReference type="InterPro" id="IPR018253">
    <property type="entry name" value="DnaJ_domain_CS"/>
</dbReference>
<protein>
    <submittedName>
        <fullName evidence="5">Molecular chaperone DnaJ</fullName>
    </submittedName>
</protein>
<evidence type="ECO:0000256" key="3">
    <source>
        <dbReference type="SAM" id="MobiDB-lite"/>
    </source>
</evidence>
<dbReference type="PRINTS" id="PR00625">
    <property type="entry name" value="JDOMAIN"/>
</dbReference>
<dbReference type="PROSITE" id="PS00636">
    <property type="entry name" value="DNAJ_1"/>
    <property type="match status" value="1"/>
</dbReference>
<dbReference type="CDD" id="cd06257">
    <property type="entry name" value="DnaJ"/>
    <property type="match status" value="1"/>
</dbReference>
<accession>A0A378HZL9</accession>
<reference evidence="5 6" key="1">
    <citation type="submission" date="2018-06" db="EMBL/GenBank/DDBJ databases">
        <authorList>
            <consortium name="Pathogen Informatics"/>
            <person name="Doyle S."/>
        </authorList>
    </citation>
    <scope>NUCLEOTIDE SEQUENCE [LARGE SCALE GENOMIC DNA]</scope>
    <source>
        <strain evidence="5 6">NCTC13315</strain>
    </source>
</reference>
<gene>
    <name evidence="5" type="primary">dnaJ_3</name>
    <name evidence="5" type="ORF">NCTC13315_00707</name>
</gene>
<dbReference type="PROSITE" id="PS50076">
    <property type="entry name" value="DNAJ_2"/>
    <property type="match status" value="1"/>
</dbReference>
<sequence>MAKRLYEVLQVNEQASQEEIKLAYRKLALRYHPDKNPDNKLEATEKFKAIAAAYEILGDKDKRQEYDLGQRDEQGNKVSANEDYQQESGFSYTPPRPKPTAKQEKEKDKDYVPQRPTYAQPHYQPQPTCQFHFFKPQPAFYYFFNSHDAAKTFQSIHRVARAPVYIYVTPSPLEQLFNEINSFKSQQRAGRETYTSYERKREHPHVSVKTNYAPAMEHIIDRLIASMILLEMVNSRVPAANPILRAKL</sequence>
<dbReference type="SUPFAM" id="SSF46565">
    <property type="entry name" value="Chaperone J-domain"/>
    <property type="match status" value="1"/>
</dbReference>
<evidence type="ECO:0000256" key="1">
    <source>
        <dbReference type="ARBA" id="ARBA00022490"/>
    </source>
</evidence>